<dbReference type="SUPFAM" id="SSF56349">
    <property type="entry name" value="DNA breaking-rejoining enzymes"/>
    <property type="match status" value="1"/>
</dbReference>
<evidence type="ECO:0000256" key="1">
    <source>
        <dbReference type="ARBA" id="ARBA00023172"/>
    </source>
</evidence>
<accession>A0A0W8EAW6</accession>
<reference evidence="3" key="1">
    <citation type="journal article" date="2015" name="Proc. Natl. Acad. Sci. U.S.A.">
        <title>Networks of energetic and metabolic interactions define dynamics in microbial communities.</title>
        <authorList>
            <person name="Embree M."/>
            <person name="Liu J.K."/>
            <person name="Al-Bassam M.M."/>
            <person name="Zengler K."/>
        </authorList>
    </citation>
    <scope>NUCLEOTIDE SEQUENCE</scope>
</reference>
<protein>
    <submittedName>
        <fullName evidence="3">Integrase</fullName>
    </submittedName>
</protein>
<dbReference type="InterPro" id="IPR050090">
    <property type="entry name" value="Tyrosine_recombinase_XerCD"/>
</dbReference>
<dbReference type="InterPro" id="IPR002104">
    <property type="entry name" value="Integrase_catalytic"/>
</dbReference>
<dbReference type="Pfam" id="PF00589">
    <property type="entry name" value="Phage_integrase"/>
    <property type="match status" value="1"/>
</dbReference>
<dbReference type="CDD" id="cd00397">
    <property type="entry name" value="DNA_BRE_C"/>
    <property type="match status" value="1"/>
</dbReference>
<name>A0A0W8EAW6_9ZZZZ</name>
<dbReference type="Gene3D" id="1.10.443.10">
    <property type="entry name" value="Intergrase catalytic core"/>
    <property type="match status" value="1"/>
</dbReference>
<gene>
    <name evidence="3" type="ORF">ASZ90_016811</name>
</gene>
<proteinExistence type="predicted"/>
<keyword evidence="1" id="KW-0233">DNA recombination</keyword>
<dbReference type="InterPro" id="IPR011010">
    <property type="entry name" value="DNA_brk_join_enz"/>
</dbReference>
<feature type="domain" description="Tyr recombinase" evidence="2">
    <location>
        <begin position="144"/>
        <end position="321"/>
    </location>
</feature>
<dbReference type="PANTHER" id="PTHR30349">
    <property type="entry name" value="PHAGE INTEGRASE-RELATED"/>
    <property type="match status" value="1"/>
</dbReference>
<organism evidence="3">
    <name type="scientific">hydrocarbon metagenome</name>
    <dbReference type="NCBI Taxonomy" id="938273"/>
    <lineage>
        <taxon>unclassified sequences</taxon>
        <taxon>metagenomes</taxon>
        <taxon>ecological metagenomes</taxon>
    </lineage>
</organism>
<dbReference type="AlphaFoldDB" id="A0A0W8EAW6"/>
<dbReference type="GO" id="GO:0015074">
    <property type="term" value="P:DNA integration"/>
    <property type="evidence" value="ECO:0007669"/>
    <property type="project" value="InterPro"/>
</dbReference>
<dbReference type="InterPro" id="IPR013762">
    <property type="entry name" value="Integrase-like_cat_sf"/>
</dbReference>
<sequence>MVQHHVRFSGMRPEFADKSIENGLKQGWITQNDIALIREFVTEKKASGGIGLSRVNKITYTLVHWRRFLPEYDQMTIADVYSGIEALKNGNTTKGTPFAQNTKHDFLRILKQFLVWMVENEYTSLPEKKVLRIKVPPHNPMTKTASQMLIPEEIQLLYKACYRSYDRAMITFIYEGGLRIGEAAAMKWKDLTFNKNGIVVNVNFKTNVPRYVPIIAGKEYITQWRIDYPGTPEGDAPVFINYRGTLLRNEAAIAQLQRLGERAGIKKRLTPHLFRHSRITHMVQEGVSESVIKLIMWGSVHSKMLQTYAHLTGQDIEREMRRIYNLETPEDKKQKSVLEPRICRHCHMIMPPASEYCAICGESLHGDAKASDDEIQDFVLTHGAELMEYLMKRGDIKQQTELKTTPKIIPPVIR</sequence>
<dbReference type="GO" id="GO:0003677">
    <property type="term" value="F:DNA binding"/>
    <property type="evidence" value="ECO:0007669"/>
    <property type="project" value="InterPro"/>
</dbReference>
<evidence type="ECO:0000259" key="2">
    <source>
        <dbReference type="PROSITE" id="PS51898"/>
    </source>
</evidence>
<dbReference type="EMBL" id="LNQE01001770">
    <property type="protein sequence ID" value="KUG05753.1"/>
    <property type="molecule type" value="Genomic_DNA"/>
</dbReference>
<dbReference type="PANTHER" id="PTHR30349:SF87">
    <property type="entry name" value="TRANSPOSASE A"/>
    <property type="match status" value="1"/>
</dbReference>
<dbReference type="GO" id="GO:0006310">
    <property type="term" value="P:DNA recombination"/>
    <property type="evidence" value="ECO:0007669"/>
    <property type="project" value="UniProtKB-KW"/>
</dbReference>
<dbReference type="PROSITE" id="PS51898">
    <property type="entry name" value="TYR_RECOMBINASE"/>
    <property type="match status" value="1"/>
</dbReference>
<comment type="caution">
    <text evidence="3">The sequence shown here is derived from an EMBL/GenBank/DDBJ whole genome shotgun (WGS) entry which is preliminary data.</text>
</comment>
<evidence type="ECO:0000313" key="3">
    <source>
        <dbReference type="EMBL" id="KUG05753.1"/>
    </source>
</evidence>